<accession>A0ABR9JS90</accession>
<feature type="transmembrane region" description="Helical" evidence="9">
    <location>
        <begin position="269"/>
        <end position="293"/>
    </location>
</feature>
<organism evidence="10 11">
    <name type="scientific">Actinomadura algeriensis</name>
    <dbReference type="NCBI Taxonomy" id="1679523"/>
    <lineage>
        <taxon>Bacteria</taxon>
        <taxon>Bacillati</taxon>
        <taxon>Actinomycetota</taxon>
        <taxon>Actinomycetes</taxon>
        <taxon>Streptosporangiales</taxon>
        <taxon>Thermomonosporaceae</taxon>
        <taxon>Actinomadura</taxon>
    </lineage>
</organism>
<keyword evidence="6 9" id="KW-0472">Membrane</keyword>
<keyword evidence="11" id="KW-1185">Reference proteome</keyword>
<name>A0ABR9JS90_9ACTN</name>
<evidence type="ECO:0000313" key="10">
    <source>
        <dbReference type="EMBL" id="MBE1533439.1"/>
    </source>
</evidence>
<dbReference type="RefSeq" id="WP_192759996.1">
    <property type="nucleotide sequence ID" value="NZ_JADBDZ010000001.1"/>
</dbReference>
<evidence type="ECO:0000256" key="4">
    <source>
        <dbReference type="ARBA" id="ARBA00022692"/>
    </source>
</evidence>
<protein>
    <submittedName>
        <fullName evidence="10">Alpha-1,2-mannosyltransferase</fullName>
        <ecNumber evidence="10">2.4.1.-</ecNumber>
    </submittedName>
</protein>
<feature type="transmembrane region" description="Helical" evidence="9">
    <location>
        <begin position="81"/>
        <end position="99"/>
    </location>
</feature>
<dbReference type="Pfam" id="PF09594">
    <property type="entry name" value="GT87"/>
    <property type="match status" value="1"/>
</dbReference>
<feature type="transmembrane region" description="Helical" evidence="9">
    <location>
        <begin position="336"/>
        <end position="360"/>
    </location>
</feature>
<dbReference type="InterPro" id="IPR018584">
    <property type="entry name" value="GT87"/>
</dbReference>
<proteinExistence type="inferred from homology"/>
<gene>
    <name evidence="10" type="ORF">H4W34_003272</name>
</gene>
<comment type="similarity">
    <text evidence="7">Belongs to the glycosyltransferase 87 family.</text>
</comment>
<keyword evidence="5 9" id="KW-1133">Transmembrane helix</keyword>
<keyword evidence="4 9" id="KW-0812">Transmembrane</keyword>
<comment type="caution">
    <text evidence="10">The sequence shown here is derived from an EMBL/GenBank/DDBJ whole genome shotgun (WGS) entry which is preliminary data.</text>
</comment>
<feature type="region of interest" description="Disordered" evidence="8">
    <location>
        <begin position="366"/>
        <end position="407"/>
    </location>
</feature>
<evidence type="ECO:0000313" key="11">
    <source>
        <dbReference type="Proteomes" id="UP000627838"/>
    </source>
</evidence>
<evidence type="ECO:0000256" key="1">
    <source>
        <dbReference type="ARBA" id="ARBA00004651"/>
    </source>
</evidence>
<keyword evidence="10" id="KW-0328">Glycosyltransferase</keyword>
<keyword evidence="2" id="KW-1003">Cell membrane</keyword>
<evidence type="ECO:0000256" key="9">
    <source>
        <dbReference type="SAM" id="Phobius"/>
    </source>
</evidence>
<evidence type="ECO:0000256" key="5">
    <source>
        <dbReference type="ARBA" id="ARBA00022989"/>
    </source>
</evidence>
<feature type="transmembrane region" description="Helical" evidence="9">
    <location>
        <begin position="242"/>
        <end position="263"/>
    </location>
</feature>
<feature type="transmembrane region" description="Helical" evidence="9">
    <location>
        <begin position="151"/>
        <end position="173"/>
    </location>
</feature>
<dbReference type="EMBL" id="JADBDZ010000001">
    <property type="protein sequence ID" value="MBE1533439.1"/>
    <property type="molecule type" value="Genomic_DNA"/>
</dbReference>
<dbReference type="GO" id="GO:0016757">
    <property type="term" value="F:glycosyltransferase activity"/>
    <property type="evidence" value="ECO:0007669"/>
    <property type="project" value="UniProtKB-KW"/>
</dbReference>
<evidence type="ECO:0000256" key="3">
    <source>
        <dbReference type="ARBA" id="ARBA00022679"/>
    </source>
</evidence>
<sequence>MKRLAYTALAIELIAVALFAATYDSLDFRIYMLGGEAFSDGASLYLDRHSGLWFTNAPFAALIFAPLSALPLTIARVTWQLASVAAFAHACAVTLELAGRRPSRPVLAATVAAGLALAPMWHSLFQGQINLFLLALVMFDMKRISQGRKAGIGIGIATAIKLTPGIFILLLLVTRRTKSTAIAAAAFAACTLAAWAAGPDASRVYWLHTFFDTSRVGAPYISNQSPYGAAIRILDGAENVDGWYTFVPPLIALGGLALAAALARRGDRLAAIAVTGTTGLLVSPISWAHHWVWIVPALAVLIRDGHRITAACAYLTFAVAPMWLTPHDGGPDEYGFHGPVTLVANAYLASAIAFLAYMYARTRREHPTSTLGEREHGQRQVPSNPDNGTVDRVSGDGIRHMTAGKFP</sequence>
<reference evidence="10 11" key="1">
    <citation type="submission" date="2020-10" db="EMBL/GenBank/DDBJ databases">
        <title>Sequencing the genomes of 1000 actinobacteria strains.</title>
        <authorList>
            <person name="Klenk H.-P."/>
        </authorList>
    </citation>
    <scope>NUCLEOTIDE SEQUENCE [LARGE SCALE GENOMIC DNA]</scope>
    <source>
        <strain evidence="10 11">DSM 46744</strain>
    </source>
</reference>
<evidence type="ECO:0000256" key="8">
    <source>
        <dbReference type="SAM" id="MobiDB-lite"/>
    </source>
</evidence>
<keyword evidence="3 10" id="KW-0808">Transferase</keyword>
<evidence type="ECO:0000256" key="7">
    <source>
        <dbReference type="ARBA" id="ARBA00024033"/>
    </source>
</evidence>
<evidence type="ECO:0000256" key="2">
    <source>
        <dbReference type="ARBA" id="ARBA00022475"/>
    </source>
</evidence>
<feature type="transmembrane region" description="Helical" evidence="9">
    <location>
        <begin position="53"/>
        <end position="74"/>
    </location>
</feature>
<comment type="subcellular location">
    <subcellularLocation>
        <location evidence="1">Cell membrane</location>
        <topology evidence="1">Multi-pass membrane protein</topology>
    </subcellularLocation>
</comment>
<feature type="transmembrane region" description="Helical" evidence="9">
    <location>
        <begin position="179"/>
        <end position="198"/>
    </location>
</feature>
<dbReference type="EC" id="2.4.1.-" evidence="10"/>
<evidence type="ECO:0000256" key="6">
    <source>
        <dbReference type="ARBA" id="ARBA00023136"/>
    </source>
</evidence>
<dbReference type="Proteomes" id="UP000627838">
    <property type="component" value="Unassembled WGS sequence"/>
</dbReference>